<protein>
    <recommendedName>
        <fullName evidence="3">Lipoprotein</fullName>
    </recommendedName>
</protein>
<dbReference type="Proteomes" id="UP000626244">
    <property type="component" value="Unassembled WGS sequence"/>
</dbReference>
<dbReference type="RefSeq" id="WP_088002144.1">
    <property type="nucleotide sequence ID" value="NZ_BMHB01000003.1"/>
</dbReference>
<dbReference type="PROSITE" id="PS51257">
    <property type="entry name" value="PROKAR_LIPOPROTEIN"/>
    <property type="match status" value="1"/>
</dbReference>
<proteinExistence type="predicted"/>
<dbReference type="OrthoDB" id="1909991at2"/>
<name>A0A8J3F506_9BACI</name>
<evidence type="ECO:0000313" key="2">
    <source>
        <dbReference type="Proteomes" id="UP000626244"/>
    </source>
</evidence>
<keyword evidence="2" id="KW-1185">Reference proteome</keyword>
<organism evidence="1 2">
    <name type="scientific">Gottfriedia solisilvae</name>
    <dbReference type="NCBI Taxonomy" id="1516104"/>
    <lineage>
        <taxon>Bacteria</taxon>
        <taxon>Bacillati</taxon>
        <taxon>Bacillota</taxon>
        <taxon>Bacilli</taxon>
        <taxon>Bacillales</taxon>
        <taxon>Bacillaceae</taxon>
        <taxon>Gottfriedia</taxon>
    </lineage>
</organism>
<sequence>MKRYKVILTGIICSLSLFSCDDTETKTVTTKNPNAEEILRLDRHADIFQWKEVIYQTNIDWVNELKLTKNKSVGKITSVSTNATNKSFKNGMANNLPIGAKIYSAKEREDILIVEFNGRVSYYLALVEG</sequence>
<dbReference type="AlphaFoldDB" id="A0A8J3F506"/>
<dbReference type="EMBL" id="BMHB01000003">
    <property type="protein sequence ID" value="GGI17361.1"/>
    <property type="molecule type" value="Genomic_DNA"/>
</dbReference>
<evidence type="ECO:0008006" key="3">
    <source>
        <dbReference type="Google" id="ProtNLM"/>
    </source>
</evidence>
<evidence type="ECO:0000313" key="1">
    <source>
        <dbReference type="EMBL" id="GGI17361.1"/>
    </source>
</evidence>
<gene>
    <name evidence="1" type="ORF">GCM10007380_37560</name>
</gene>
<accession>A0A8J3F506</accession>
<reference evidence="2" key="1">
    <citation type="journal article" date="2019" name="Int. J. Syst. Evol. Microbiol.">
        <title>The Global Catalogue of Microorganisms (GCM) 10K type strain sequencing project: providing services to taxonomists for standard genome sequencing and annotation.</title>
        <authorList>
            <consortium name="The Broad Institute Genomics Platform"/>
            <consortium name="The Broad Institute Genome Sequencing Center for Infectious Disease"/>
            <person name="Wu L."/>
            <person name="Ma J."/>
        </authorList>
    </citation>
    <scope>NUCLEOTIDE SEQUENCE [LARGE SCALE GENOMIC DNA]</scope>
    <source>
        <strain evidence="2">CGMCC 1.14993</strain>
    </source>
</reference>
<comment type="caution">
    <text evidence="1">The sequence shown here is derived from an EMBL/GenBank/DDBJ whole genome shotgun (WGS) entry which is preliminary data.</text>
</comment>